<accession>A0A1H7ANL5</accession>
<keyword evidence="2" id="KW-1185">Reference proteome</keyword>
<evidence type="ECO:0000313" key="2">
    <source>
        <dbReference type="Proteomes" id="UP000199662"/>
    </source>
</evidence>
<dbReference type="RefSeq" id="WP_019553658.1">
    <property type="nucleotide sequence ID" value="NZ_FNZK01000013.1"/>
</dbReference>
<dbReference type="AlphaFoldDB" id="A0A1H7ANL5"/>
<dbReference type="Proteomes" id="UP000199662">
    <property type="component" value="Unassembled WGS sequence"/>
</dbReference>
<evidence type="ECO:0000313" key="1">
    <source>
        <dbReference type="EMBL" id="SEJ66546.1"/>
    </source>
</evidence>
<name>A0A1H7ANL5_9FIRM</name>
<dbReference type="EMBL" id="FNZK01000013">
    <property type="protein sequence ID" value="SEJ66546.1"/>
    <property type="molecule type" value="Genomic_DNA"/>
</dbReference>
<gene>
    <name evidence="1" type="ORF">SAMN05660742_11332</name>
</gene>
<organism evidence="1 2">
    <name type="scientific">Propionispira arboris</name>
    <dbReference type="NCBI Taxonomy" id="84035"/>
    <lineage>
        <taxon>Bacteria</taxon>
        <taxon>Bacillati</taxon>
        <taxon>Bacillota</taxon>
        <taxon>Negativicutes</taxon>
        <taxon>Selenomonadales</taxon>
        <taxon>Selenomonadaceae</taxon>
        <taxon>Propionispira</taxon>
    </lineage>
</organism>
<sequence>MVQGYVELYTNIQDFEQYLLTGSCIATIDQTKVEKYKIIVPREYVQTTLMDTNHGYGMKPGVIVDLNIKVE</sequence>
<reference evidence="1 2" key="1">
    <citation type="submission" date="2016-10" db="EMBL/GenBank/DDBJ databases">
        <authorList>
            <person name="de Groot N.N."/>
        </authorList>
    </citation>
    <scope>NUCLEOTIDE SEQUENCE [LARGE SCALE GENOMIC DNA]</scope>
    <source>
        <strain evidence="1 2">DSM 2179</strain>
    </source>
</reference>
<proteinExistence type="predicted"/>
<protein>
    <submittedName>
        <fullName evidence="1">Uncharacterized protein</fullName>
    </submittedName>
</protein>